<gene>
    <name evidence="2" type="ORF">CB0940_02493</name>
    <name evidence="3" type="ORF">RHO25_004246</name>
</gene>
<evidence type="ECO:0000313" key="5">
    <source>
        <dbReference type="Proteomes" id="UP001302367"/>
    </source>
</evidence>
<feature type="disulfide bond" evidence="1">
    <location>
        <begin position="213"/>
        <end position="245"/>
    </location>
</feature>
<dbReference type="SUPFAM" id="SSF49870">
    <property type="entry name" value="Osmotin, thaumatin-like protein"/>
    <property type="match status" value="1"/>
</dbReference>
<feature type="disulfide bond" evidence="1">
    <location>
        <begin position="249"/>
        <end position="258"/>
    </location>
</feature>
<dbReference type="PANTHER" id="PTHR31048">
    <property type="entry name" value="OS03G0233200 PROTEIN"/>
    <property type="match status" value="1"/>
</dbReference>
<proteinExistence type="predicted"/>
<reference evidence="2 4" key="1">
    <citation type="submission" date="2015-10" db="EMBL/GenBank/DDBJ databases">
        <title>The cercosporin biosynthetic gene cluster was horizontally transferred to several fungal lineages and shown to be expanded in Cercospora beticola based on microsynteny with recipient genomes.</title>
        <authorList>
            <person name="De Jonge R."/>
            <person name="Ebert M.K."/>
            <person name="Suttle J.C."/>
            <person name="Jurick Ii W.M."/>
            <person name="Secor G.A."/>
            <person name="Thomma B.P."/>
            <person name="Van De Peer Y."/>
            <person name="Bolton M.D."/>
        </authorList>
    </citation>
    <scope>NUCLEOTIDE SEQUENCE [LARGE SCALE GENOMIC DNA]</scope>
    <source>
        <strain evidence="2 4">09-40</strain>
    </source>
</reference>
<dbReference type="Pfam" id="PF00314">
    <property type="entry name" value="Thaumatin"/>
    <property type="match status" value="1"/>
</dbReference>
<protein>
    <submittedName>
        <fullName evidence="2">Pathogenesis-related protein 5</fullName>
    </submittedName>
</protein>
<dbReference type="PROSITE" id="PS51367">
    <property type="entry name" value="THAUMATIN_2"/>
    <property type="match status" value="1"/>
</dbReference>
<dbReference type="InterPro" id="IPR001938">
    <property type="entry name" value="Thaumatin"/>
</dbReference>
<evidence type="ECO:0000313" key="4">
    <source>
        <dbReference type="Proteomes" id="UP000230605"/>
    </source>
</evidence>
<dbReference type="Gene3D" id="2.60.110.10">
    <property type="entry name" value="Thaumatin"/>
    <property type="match status" value="1"/>
</dbReference>
<evidence type="ECO:0000313" key="2">
    <source>
        <dbReference type="EMBL" id="PIA99810.1"/>
    </source>
</evidence>
<feature type="disulfide bond" evidence="1">
    <location>
        <begin position="167"/>
        <end position="281"/>
    </location>
</feature>
<dbReference type="Proteomes" id="UP001302367">
    <property type="component" value="Chromosome 3"/>
</dbReference>
<sequence>MRPLILCLSASAAATTHHFNSHLETRQSNGSIQIAIVNKCPDIIWPGIAENDGESSDGFELAAGSNRTISVAADWKGRIWGRTNCTFPNGENLPGNCLTGECGALKCRQAGNPPATLAEFDMYGAAEQAYYDISLVDGYNLPMAIVLEPNNVPTLANVKLSDKIPSCVGSIDGFASAADFNPYSNNQQFLGTSNTDQLPFETKTTAQFIGSWCPFDLLVTPPKVPGNGVYPYPDGNIKRPDFSPCNSACQKYGRAKYCCTGRYDRGNCDPNYYAKAAKAVCPDAYSYPHDDTKSVFGVARGGNWQVVFCPGGRSTNILATVAGKAG</sequence>
<feature type="disulfide bond" evidence="1">
    <location>
        <begin position="40"/>
        <end position="309"/>
    </location>
</feature>
<feature type="disulfide bond" evidence="1">
    <location>
        <begin position="259"/>
        <end position="268"/>
    </location>
</feature>
<keyword evidence="1" id="KW-1015">Disulfide bond</keyword>
<organism evidence="2 4">
    <name type="scientific">Cercospora beticola</name>
    <name type="common">Sugarbeet leaf spot fungus</name>
    <dbReference type="NCBI Taxonomy" id="122368"/>
    <lineage>
        <taxon>Eukaryota</taxon>
        <taxon>Fungi</taxon>
        <taxon>Dikarya</taxon>
        <taxon>Ascomycota</taxon>
        <taxon>Pezizomycotina</taxon>
        <taxon>Dothideomycetes</taxon>
        <taxon>Dothideomycetidae</taxon>
        <taxon>Mycosphaerellales</taxon>
        <taxon>Mycosphaerellaceae</taxon>
        <taxon>Cercospora</taxon>
    </lineage>
</organism>
<dbReference type="EMBL" id="LKMD01000101">
    <property type="protein sequence ID" value="PIA99810.1"/>
    <property type="molecule type" value="Genomic_DNA"/>
</dbReference>
<evidence type="ECO:0000256" key="1">
    <source>
        <dbReference type="PIRSR" id="PIRSR002703-1"/>
    </source>
</evidence>
<dbReference type="OrthoDB" id="430315at2759"/>
<dbReference type="PRINTS" id="PR00347">
    <property type="entry name" value="THAUMATIN"/>
</dbReference>
<reference evidence="3 5" key="2">
    <citation type="submission" date="2023-09" db="EMBL/GenBank/DDBJ databases">
        <title>Complete-Gapless Cercospora beticola genome.</title>
        <authorList>
            <person name="Wyatt N.A."/>
            <person name="Spanner R.E."/>
            <person name="Bolton M.D."/>
        </authorList>
    </citation>
    <scope>NUCLEOTIDE SEQUENCE [LARGE SCALE GENOMIC DNA]</scope>
    <source>
        <strain evidence="3">Cb09-40</strain>
    </source>
</reference>
<feature type="disulfide bond" evidence="1">
    <location>
        <begin position="85"/>
        <end position="97"/>
    </location>
</feature>
<evidence type="ECO:0000313" key="3">
    <source>
        <dbReference type="EMBL" id="WPA99628.1"/>
    </source>
</evidence>
<name>A0A2G5I4V6_CERBT</name>
<dbReference type="InterPro" id="IPR037176">
    <property type="entry name" value="Osmotin/thaumatin-like_sf"/>
</dbReference>
<feature type="disulfide bond" evidence="1">
    <location>
        <begin position="102"/>
        <end position="107"/>
    </location>
</feature>
<dbReference type="Proteomes" id="UP000230605">
    <property type="component" value="Chromosome 3"/>
</dbReference>
<keyword evidence="5" id="KW-1185">Reference proteome</keyword>
<dbReference type="AlphaFoldDB" id="A0A2G5I4V6"/>
<dbReference type="EMBL" id="CP134186">
    <property type="protein sequence ID" value="WPA99628.1"/>
    <property type="molecule type" value="Genomic_DNA"/>
</dbReference>
<dbReference type="PIRSF" id="PIRSF002703">
    <property type="entry name" value="Thaumatin"/>
    <property type="match status" value="1"/>
</dbReference>
<accession>A0A2G5I4V6</accession>
<dbReference type="SMART" id="SM00205">
    <property type="entry name" value="THN"/>
    <property type="match status" value="1"/>
</dbReference>